<dbReference type="AlphaFoldDB" id="A0AA38XFM5"/>
<accession>A0AA38XFM5</accession>
<evidence type="ECO:0000313" key="3">
    <source>
        <dbReference type="Proteomes" id="UP001172673"/>
    </source>
</evidence>
<dbReference type="Proteomes" id="UP001172673">
    <property type="component" value="Unassembled WGS sequence"/>
</dbReference>
<evidence type="ECO:0000256" key="1">
    <source>
        <dbReference type="SAM" id="Phobius"/>
    </source>
</evidence>
<dbReference type="PANTHER" id="PTHR36978:SF3">
    <property type="entry name" value="P-LOOP CONTAINING NUCLEOSIDE TRIPHOSPHATE HYDROLASE PROTEIN"/>
    <property type="match status" value="1"/>
</dbReference>
<dbReference type="Pfam" id="PF17784">
    <property type="entry name" value="Sulfotransfer_4"/>
    <property type="match status" value="1"/>
</dbReference>
<protein>
    <submittedName>
        <fullName evidence="2">Uncharacterized protein</fullName>
    </submittedName>
</protein>
<gene>
    <name evidence="2" type="ORF">H2200_004089</name>
</gene>
<keyword evidence="3" id="KW-1185">Reference proteome</keyword>
<dbReference type="SUPFAM" id="SSF52540">
    <property type="entry name" value="P-loop containing nucleoside triphosphate hydrolases"/>
    <property type="match status" value="1"/>
</dbReference>
<evidence type="ECO:0000313" key="2">
    <source>
        <dbReference type="EMBL" id="KAJ9612492.1"/>
    </source>
</evidence>
<name>A0AA38XFM5_9EURO</name>
<feature type="transmembrane region" description="Helical" evidence="1">
    <location>
        <begin position="249"/>
        <end position="272"/>
    </location>
</feature>
<dbReference type="Gene3D" id="3.40.50.300">
    <property type="entry name" value="P-loop containing nucleotide triphosphate hydrolases"/>
    <property type="match status" value="1"/>
</dbReference>
<sequence length="273" mass="30998">MTSPGPKPQTPACWGGPMQVLAAGLPLCATSTLKEIFEEANFLNIGPTMHMNRCLSIPPNLRFILEALAETDTQKRRAILYKLFAGCAATSGFPGHLFMKDLIEMYPDAKVVLNVHRPGAKDWALSMQSAVAPFLSWRHRIACFWSVPDRLHYLCEMEFQHFVRDKFGVANVWSEELYDKHNQWVLDICQRKEKDVLVWEPSMGWGPLCRLLDQKEPEVEVPIIHDRDKMEMVVQRRIAIGLKLWTKKIALPVGLCVLGGWGLSMVVSPWLAC</sequence>
<reference evidence="2" key="1">
    <citation type="submission" date="2022-10" db="EMBL/GenBank/DDBJ databases">
        <title>Culturing micro-colonial fungi from biological soil crusts in the Mojave desert and describing Neophaeococcomyces mojavensis, and introducing the new genera and species Taxawa tesnikishii.</title>
        <authorList>
            <person name="Kurbessoian T."/>
            <person name="Stajich J.E."/>
        </authorList>
    </citation>
    <scope>NUCLEOTIDE SEQUENCE</scope>
    <source>
        <strain evidence="2">TK_41</strain>
    </source>
</reference>
<dbReference type="PANTHER" id="PTHR36978">
    <property type="entry name" value="P-LOOP CONTAINING NUCLEOTIDE TRIPHOSPHATE HYDROLASE"/>
    <property type="match status" value="1"/>
</dbReference>
<keyword evidence="1" id="KW-0812">Transmembrane</keyword>
<dbReference type="InterPro" id="IPR040632">
    <property type="entry name" value="Sulfotransfer_4"/>
</dbReference>
<keyword evidence="1" id="KW-1133">Transmembrane helix</keyword>
<keyword evidence="1" id="KW-0472">Membrane</keyword>
<comment type="caution">
    <text evidence="2">The sequence shown here is derived from an EMBL/GenBank/DDBJ whole genome shotgun (WGS) entry which is preliminary data.</text>
</comment>
<dbReference type="EMBL" id="JAPDRK010000005">
    <property type="protein sequence ID" value="KAJ9612492.1"/>
    <property type="molecule type" value="Genomic_DNA"/>
</dbReference>
<proteinExistence type="predicted"/>
<dbReference type="InterPro" id="IPR027417">
    <property type="entry name" value="P-loop_NTPase"/>
</dbReference>
<organism evidence="2 3">
    <name type="scientific">Cladophialophora chaetospira</name>
    <dbReference type="NCBI Taxonomy" id="386627"/>
    <lineage>
        <taxon>Eukaryota</taxon>
        <taxon>Fungi</taxon>
        <taxon>Dikarya</taxon>
        <taxon>Ascomycota</taxon>
        <taxon>Pezizomycotina</taxon>
        <taxon>Eurotiomycetes</taxon>
        <taxon>Chaetothyriomycetidae</taxon>
        <taxon>Chaetothyriales</taxon>
        <taxon>Herpotrichiellaceae</taxon>
        <taxon>Cladophialophora</taxon>
    </lineage>
</organism>